<dbReference type="InterPro" id="IPR002208">
    <property type="entry name" value="SecY/SEC61-alpha"/>
</dbReference>
<dbReference type="PANTHER" id="PTHR10906">
    <property type="entry name" value="SECY/SEC61-ALPHA FAMILY MEMBER"/>
    <property type="match status" value="1"/>
</dbReference>
<reference evidence="2" key="1">
    <citation type="journal article" date="2021" name="Proc. Natl. Acad. Sci. U.S.A.">
        <title>A Catalog of Tens of Thousands of Viruses from Human Metagenomes Reveals Hidden Associations with Chronic Diseases.</title>
        <authorList>
            <person name="Tisza M.J."/>
            <person name="Buck C.B."/>
        </authorList>
    </citation>
    <scope>NUCLEOTIDE SEQUENCE</scope>
    <source>
        <strain evidence="2">CtHip2</strain>
    </source>
</reference>
<accession>A0A8S5RVC8</accession>
<sequence length="413" mass="45434">MKWIKTKQVRNRVLFTLLMLAIFEFGTFVTLPGIKIDYSNNQSAIANLMNLSSGGSLSRLGLLALGASPYVTASILVQLFSKGLVPYYKKLSMQGVAGQMKLAQHTRLYTFLFGILTAVGILYSPTISHTIGVSITADNNTKMILSIVLASGGLFVSYIGSLIDEMGIGNGQSNIIAFGILTSLPGQFYNIYDTQKYYTNNFTPYLQSVILAIVAYLIIIVISYFANKKEYTFPLQSKNYNVNIKAHYLPVKLLASSVMPIIFASSLLAIIGSIGQVTGHIWTFTDYSTWTGILFYSILIFIFSYLYNLVQIDGEELTKNLRESSMYIKGVTNENVEKYINNKVIGITNIGAPILTIIAITSLILEIVSPIKLGLSLTGINILILVGVIQDICHQIAGLTAKNNYQPIFKGVK</sequence>
<feature type="transmembrane region" description="Helical" evidence="1">
    <location>
        <begin position="143"/>
        <end position="163"/>
    </location>
</feature>
<feature type="transmembrane region" description="Helical" evidence="1">
    <location>
        <begin position="253"/>
        <end position="275"/>
    </location>
</feature>
<dbReference type="SUPFAM" id="SSF103491">
    <property type="entry name" value="Preprotein translocase SecY subunit"/>
    <property type="match status" value="1"/>
</dbReference>
<dbReference type="GO" id="GO:0015031">
    <property type="term" value="P:protein transport"/>
    <property type="evidence" value="ECO:0007669"/>
    <property type="project" value="InterPro"/>
</dbReference>
<feature type="transmembrane region" description="Helical" evidence="1">
    <location>
        <begin position="371"/>
        <end position="389"/>
    </location>
</feature>
<feature type="transmembrane region" description="Helical" evidence="1">
    <location>
        <begin position="344"/>
        <end position="365"/>
    </location>
</feature>
<proteinExistence type="predicted"/>
<evidence type="ECO:0000313" key="2">
    <source>
        <dbReference type="EMBL" id="DAF42577.1"/>
    </source>
</evidence>
<dbReference type="InterPro" id="IPR023201">
    <property type="entry name" value="SecY_dom_sf"/>
</dbReference>
<keyword evidence="1" id="KW-1133">Transmembrane helix</keyword>
<feature type="transmembrane region" description="Helical" evidence="1">
    <location>
        <begin position="204"/>
        <end position="226"/>
    </location>
</feature>
<keyword evidence="1" id="KW-0812">Transmembrane</keyword>
<organism evidence="2">
    <name type="scientific">Siphoviridae sp. ctHip2</name>
    <dbReference type="NCBI Taxonomy" id="2827830"/>
    <lineage>
        <taxon>Viruses</taxon>
        <taxon>Duplodnaviria</taxon>
        <taxon>Heunggongvirae</taxon>
        <taxon>Uroviricota</taxon>
        <taxon>Caudoviricetes</taxon>
    </lineage>
</organism>
<dbReference type="GO" id="GO:0016020">
    <property type="term" value="C:membrane"/>
    <property type="evidence" value="ECO:0007669"/>
    <property type="project" value="InterPro"/>
</dbReference>
<evidence type="ECO:0000256" key="1">
    <source>
        <dbReference type="SAM" id="Phobius"/>
    </source>
</evidence>
<feature type="transmembrane region" description="Helical" evidence="1">
    <location>
        <begin position="175"/>
        <end position="192"/>
    </location>
</feature>
<dbReference type="Pfam" id="PF00344">
    <property type="entry name" value="SecY"/>
    <property type="match status" value="1"/>
</dbReference>
<protein>
    <submittedName>
        <fullName evidence="2">Preprotein translocase, SecY subunit</fullName>
    </submittedName>
</protein>
<feature type="transmembrane region" description="Helical" evidence="1">
    <location>
        <begin position="60"/>
        <end position="85"/>
    </location>
</feature>
<feature type="transmembrane region" description="Helical" evidence="1">
    <location>
        <begin position="106"/>
        <end position="123"/>
    </location>
</feature>
<dbReference type="Gene3D" id="1.10.3370.10">
    <property type="entry name" value="SecY subunit domain"/>
    <property type="match status" value="1"/>
</dbReference>
<dbReference type="EMBL" id="BK032497">
    <property type="protein sequence ID" value="DAF42577.1"/>
    <property type="molecule type" value="Genomic_DNA"/>
</dbReference>
<name>A0A8S5RVC8_9CAUD</name>
<feature type="transmembrane region" description="Helical" evidence="1">
    <location>
        <begin position="287"/>
        <end position="310"/>
    </location>
</feature>
<dbReference type="PIRSF" id="PIRSF004557">
    <property type="entry name" value="SecY"/>
    <property type="match status" value="1"/>
</dbReference>
<keyword evidence="1" id="KW-0472">Membrane</keyword>
<dbReference type="PRINTS" id="PR00303">
    <property type="entry name" value="SECYTRNLCASE"/>
</dbReference>
<feature type="transmembrane region" description="Helical" evidence="1">
    <location>
        <begin position="12"/>
        <end position="34"/>
    </location>
</feature>